<organism evidence="1 2">
    <name type="scientific">Cristinia sonorae</name>
    <dbReference type="NCBI Taxonomy" id="1940300"/>
    <lineage>
        <taxon>Eukaryota</taxon>
        <taxon>Fungi</taxon>
        <taxon>Dikarya</taxon>
        <taxon>Basidiomycota</taxon>
        <taxon>Agaricomycotina</taxon>
        <taxon>Agaricomycetes</taxon>
        <taxon>Agaricomycetidae</taxon>
        <taxon>Agaricales</taxon>
        <taxon>Pleurotineae</taxon>
        <taxon>Stephanosporaceae</taxon>
        <taxon>Cristinia</taxon>
    </lineage>
</organism>
<comment type="caution">
    <text evidence="1">The sequence shown here is derived from an EMBL/GenBank/DDBJ whole genome shotgun (WGS) entry which is preliminary data.</text>
</comment>
<reference evidence="1" key="1">
    <citation type="journal article" date="2021" name="New Phytol.">
        <title>Evolutionary innovations through gain and loss of genes in the ectomycorrhizal Boletales.</title>
        <authorList>
            <person name="Wu G."/>
            <person name="Miyauchi S."/>
            <person name="Morin E."/>
            <person name="Kuo A."/>
            <person name="Drula E."/>
            <person name="Varga T."/>
            <person name="Kohler A."/>
            <person name="Feng B."/>
            <person name="Cao Y."/>
            <person name="Lipzen A."/>
            <person name="Daum C."/>
            <person name="Hundley H."/>
            <person name="Pangilinan J."/>
            <person name="Johnson J."/>
            <person name="Barry K."/>
            <person name="LaButti K."/>
            <person name="Ng V."/>
            <person name="Ahrendt S."/>
            <person name="Min B."/>
            <person name="Choi I.G."/>
            <person name="Park H."/>
            <person name="Plett J.M."/>
            <person name="Magnuson J."/>
            <person name="Spatafora J.W."/>
            <person name="Nagy L.G."/>
            <person name="Henrissat B."/>
            <person name="Grigoriev I.V."/>
            <person name="Yang Z.L."/>
            <person name="Xu J."/>
            <person name="Martin F.M."/>
        </authorList>
    </citation>
    <scope>NUCLEOTIDE SEQUENCE</scope>
    <source>
        <strain evidence="1">KKN 215</strain>
    </source>
</reference>
<gene>
    <name evidence="1" type="ORF">BXZ70DRAFT_936274</name>
</gene>
<keyword evidence="2" id="KW-1185">Reference proteome</keyword>
<dbReference type="AlphaFoldDB" id="A0A8K0UNF1"/>
<protein>
    <submittedName>
        <fullName evidence="1">Uncharacterized protein</fullName>
    </submittedName>
</protein>
<evidence type="ECO:0000313" key="1">
    <source>
        <dbReference type="EMBL" id="KAH8100864.1"/>
    </source>
</evidence>
<proteinExistence type="predicted"/>
<sequence>MLSTRRPSRGRSSSFLGGKWASSVPVVAVSQFSSKSTKTLSFSPLPGQSHFPGLPHHTSGKHIRAFSLTTPQNACELARITPDISRSTELVPRFPVQLHIYTTLLIPPKYTRPLVLRNPRLVARAHTPVLFLDVLHHLVNMSATTLPRRLAAFVALDGKAGVHGHTGLRSEGHDDVRIDKWASRSSDSKLHKCQCDGRPITVTILWRKNDGKETKEENGEGVFCSQKIINSPRQSIFAQPS</sequence>
<dbReference type="EMBL" id="JAEVFJ010000014">
    <property type="protein sequence ID" value="KAH8100864.1"/>
    <property type="molecule type" value="Genomic_DNA"/>
</dbReference>
<accession>A0A8K0UNF1</accession>
<dbReference type="Proteomes" id="UP000813824">
    <property type="component" value="Unassembled WGS sequence"/>
</dbReference>
<name>A0A8K0UNF1_9AGAR</name>
<evidence type="ECO:0000313" key="2">
    <source>
        <dbReference type="Proteomes" id="UP000813824"/>
    </source>
</evidence>